<feature type="transmembrane region" description="Helical" evidence="6">
    <location>
        <begin position="244"/>
        <end position="266"/>
    </location>
</feature>
<dbReference type="Pfam" id="PF03176">
    <property type="entry name" value="MMPL"/>
    <property type="match status" value="2"/>
</dbReference>
<keyword evidence="5 6" id="KW-0472">Membrane</keyword>
<dbReference type="EMBL" id="CABVIE010000012">
    <property type="protein sequence ID" value="VVP21477.1"/>
    <property type="molecule type" value="Genomic_DNA"/>
</dbReference>
<feature type="transmembrane region" description="Helical" evidence="6">
    <location>
        <begin position="644"/>
        <end position="660"/>
    </location>
</feature>
<sequence>MNVDSKHEVKGLMSVIRDPALFNKLSGNFFERLIFNNRLMIIVLCLIVTLFSLLQLRNLTVTTSFDKMLPHSHPYIKSFLENREQLRGLGDSVRFVVENRKGDIFQPEYLKQLSAINDEIFRVNGVDRSWMKSIWTPVVRWTEVTEEGFVGGPVMPSDFDGSPASIDKLRLNIARAGVVGSLVSNDVHSSMIEIPLILHGGDGKALNYEELSTALEQVRSKYESENIGIYITGFAKISGDMIDGLFKVMLFFIVAAVVAALIIYLYSRCVRSTCLVLVCSLAAVIWQQGLVIAMGGVLDAFTILIPFLIFAIGVSHGCQKMNGISQDIARGTHPWVAARYTFRRLFMPGLIALIADGVGFAVLVLVDIPIIRELALSASLGFAMLVVTNLILLPVLLSFTGISQESARRHLIEQNHAIEKLGIGSLWGALDRFTEKRWAINAVVVAIVLTGLALHEREKLQVGDLHAGSPELRPDSRYNQDNAFITSKFGVSSDVFAVMIKTAPDQCGAYQTLVEADRLAWELSHVEGVQRTTSLADTVRAYTAGGFEGSPKWLTISDNKGVVWPQVNNALAWNSELLNSECSLIPVLAYLSDHKAATLQRVVAVASAFAEKNSTPDRQIILAAGSAGIEAATNIVVKSVQMEMLLAVYAAVALLCLITFRSWRATVVAILPLVLTSLLAEALMVQLNMGLKVATLPVVALGVGVGVDYALYLLSVQLEGQRMGMTLQQAYRRAIQFTGKMVALVGVTLAVGVVTWMWSPIKFQADMGILLAFMFIWNMLAALVLIPALSYFLLRNEGAKSRKSAEVVGMSKGAKKDDDTRVLCTGIAAQGGGE</sequence>
<evidence type="ECO:0000256" key="4">
    <source>
        <dbReference type="ARBA" id="ARBA00022989"/>
    </source>
</evidence>
<feature type="domain" description="Membrane transport protein MMPL" evidence="7">
    <location>
        <begin position="179"/>
        <end position="427"/>
    </location>
</feature>
<proteinExistence type="predicted"/>
<evidence type="ECO:0000256" key="6">
    <source>
        <dbReference type="SAM" id="Phobius"/>
    </source>
</evidence>
<feature type="transmembrane region" description="Helical" evidence="6">
    <location>
        <begin position="345"/>
        <end position="366"/>
    </location>
</feature>
<feature type="transmembrane region" description="Helical" evidence="6">
    <location>
        <begin position="273"/>
        <end position="294"/>
    </location>
</feature>
<comment type="caution">
    <text evidence="8">The sequence shown here is derived from an EMBL/GenBank/DDBJ whole genome shotgun (WGS) entry which is preliminary data.</text>
</comment>
<dbReference type="InterPro" id="IPR050545">
    <property type="entry name" value="Mycobact_MmpL"/>
</dbReference>
<feature type="transmembrane region" description="Helical" evidence="6">
    <location>
        <begin position="770"/>
        <end position="794"/>
    </location>
</feature>
<feature type="transmembrane region" description="Helical" evidence="6">
    <location>
        <begin position="438"/>
        <end position="455"/>
    </location>
</feature>
<dbReference type="InterPro" id="IPR004869">
    <property type="entry name" value="MMPL_dom"/>
</dbReference>
<feature type="domain" description="Membrane transport protein MMPL" evidence="7">
    <location>
        <begin position="592"/>
        <end position="797"/>
    </location>
</feature>
<evidence type="ECO:0000256" key="2">
    <source>
        <dbReference type="ARBA" id="ARBA00022475"/>
    </source>
</evidence>
<dbReference type="RefSeq" id="WP_224789122.1">
    <property type="nucleotide sequence ID" value="NZ_CABVIE010000012.1"/>
</dbReference>
<feature type="transmembrane region" description="Helical" evidence="6">
    <location>
        <begin position="378"/>
        <end position="399"/>
    </location>
</feature>
<evidence type="ECO:0000256" key="3">
    <source>
        <dbReference type="ARBA" id="ARBA00022692"/>
    </source>
</evidence>
<keyword evidence="3 6" id="KW-0812">Transmembrane</keyword>
<dbReference type="Gene3D" id="1.20.1640.10">
    <property type="entry name" value="Multidrug efflux transporter AcrB transmembrane domain"/>
    <property type="match status" value="2"/>
</dbReference>
<accession>A0A8H2RTK3</accession>
<feature type="transmembrane region" description="Helical" evidence="6">
    <location>
        <begin position="39"/>
        <end position="56"/>
    </location>
</feature>
<feature type="transmembrane region" description="Helical" evidence="6">
    <location>
        <begin position="693"/>
        <end position="716"/>
    </location>
</feature>
<feature type="transmembrane region" description="Helical" evidence="6">
    <location>
        <begin position="667"/>
        <end position="687"/>
    </location>
</feature>
<protein>
    <recommendedName>
        <fullName evidence="7">Membrane transport protein MMPL domain-containing protein</fullName>
    </recommendedName>
</protein>
<evidence type="ECO:0000256" key="5">
    <source>
        <dbReference type="ARBA" id="ARBA00023136"/>
    </source>
</evidence>
<evidence type="ECO:0000259" key="7">
    <source>
        <dbReference type="Pfam" id="PF03176"/>
    </source>
</evidence>
<organism evidence="8 9">
    <name type="scientific">Pseudomonas fluorescens</name>
    <dbReference type="NCBI Taxonomy" id="294"/>
    <lineage>
        <taxon>Bacteria</taxon>
        <taxon>Pseudomonadati</taxon>
        <taxon>Pseudomonadota</taxon>
        <taxon>Gammaproteobacteria</taxon>
        <taxon>Pseudomonadales</taxon>
        <taxon>Pseudomonadaceae</taxon>
        <taxon>Pseudomonas</taxon>
    </lineage>
</organism>
<dbReference type="SUPFAM" id="SSF82866">
    <property type="entry name" value="Multidrug efflux transporter AcrB transmembrane domain"/>
    <property type="match status" value="2"/>
</dbReference>
<dbReference type="AlphaFoldDB" id="A0A8H2RTK3"/>
<evidence type="ECO:0000313" key="9">
    <source>
        <dbReference type="Proteomes" id="UP000325723"/>
    </source>
</evidence>
<comment type="subcellular location">
    <subcellularLocation>
        <location evidence="1">Cell membrane</location>
        <topology evidence="1">Multi-pass membrane protein</topology>
    </subcellularLocation>
</comment>
<keyword evidence="4 6" id="KW-1133">Transmembrane helix</keyword>
<feature type="transmembrane region" description="Helical" evidence="6">
    <location>
        <begin position="300"/>
        <end position="318"/>
    </location>
</feature>
<dbReference type="PANTHER" id="PTHR33406">
    <property type="entry name" value="MEMBRANE PROTEIN MJ1562-RELATED"/>
    <property type="match status" value="1"/>
</dbReference>
<dbReference type="GO" id="GO:0005886">
    <property type="term" value="C:plasma membrane"/>
    <property type="evidence" value="ECO:0007669"/>
    <property type="project" value="UniProtKB-SubCell"/>
</dbReference>
<name>A0A8H2RTK3_PSEFL</name>
<gene>
    <name evidence="8" type="ORF">PS900_03875</name>
</gene>
<evidence type="ECO:0000256" key="1">
    <source>
        <dbReference type="ARBA" id="ARBA00004651"/>
    </source>
</evidence>
<reference evidence="8 9" key="1">
    <citation type="submission" date="2019-09" db="EMBL/GenBank/DDBJ databases">
        <authorList>
            <person name="Chandra G."/>
            <person name="Truman W A."/>
        </authorList>
    </citation>
    <scope>NUCLEOTIDE SEQUENCE [LARGE SCALE GENOMIC DNA]</scope>
    <source>
        <strain evidence="8">PS900</strain>
    </source>
</reference>
<feature type="transmembrane region" description="Helical" evidence="6">
    <location>
        <begin position="737"/>
        <end position="758"/>
    </location>
</feature>
<dbReference type="PANTHER" id="PTHR33406:SF10">
    <property type="entry name" value="SSD DOMAIN-CONTAINING PROTEIN"/>
    <property type="match status" value="1"/>
</dbReference>
<dbReference type="Proteomes" id="UP000325723">
    <property type="component" value="Unassembled WGS sequence"/>
</dbReference>
<evidence type="ECO:0000313" key="8">
    <source>
        <dbReference type="EMBL" id="VVP21477.1"/>
    </source>
</evidence>
<keyword evidence="2" id="KW-1003">Cell membrane</keyword>